<evidence type="ECO:0000259" key="15">
    <source>
        <dbReference type="PROSITE" id="PS50873"/>
    </source>
</evidence>
<evidence type="ECO:0000256" key="1">
    <source>
        <dbReference type="ARBA" id="ARBA00000189"/>
    </source>
</evidence>
<comment type="similarity">
    <text evidence="2">Belongs to the peroxidase family. Ascorbate peroxidase subfamily.</text>
</comment>
<feature type="binding site" description="axial binding residue" evidence="13">
    <location>
        <position position="68"/>
    </location>
    <ligand>
        <name>heme b</name>
        <dbReference type="ChEBI" id="CHEBI:60344"/>
    </ligand>
    <ligandPart>
        <name>Fe</name>
        <dbReference type="ChEBI" id="CHEBI:18248"/>
    </ligandPart>
</feature>
<dbReference type="PRINTS" id="PR00458">
    <property type="entry name" value="PEROXIDASE"/>
</dbReference>
<dbReference type="PROSITE" id="PS50873">
    <property type="entry name" value="PEROXIDASE_4"/>
    <property type="match status" value="1"/>
</dbReference>
<evidence type="ECO:0000256" key="2">
    <source>
        <dbReference type="ARBA" id="ARBA00006873"/>
    </source>
</evidence>
<evidence type="ECO:0000256" key="6">
    <source>
        <dbReference type="ARBA" id="ARBA00022837"/>
    </source>
</evidence>
<reference evidence="17" key="1">
    <citation type="journal article" date="2016" name="Nature">
        <title>The genome of the seagrass Zostera marina reveals angiosperm adaptation to the sea.</title>
        <authorList>
            <person name="Olsen J.L."/>
            <person name="Rouze P."/>
            <person name="Verhelst B."/>
            <person name="Lin Y.-C."/>
            <person name="Bayer T."/>
            <person name="Collen J."/>
            <person name="Dattolo E."/>
            <person name="De Paoli E."/>
            <person name="Dittami S."/>
            <person name="Maumus F."/>
            <person name="Michel G."/>
            <person name="Kersting A."/>
            <person name="Lauritano C."/>
            <person name="Lohaus R."/>
            <person name="Toepel M."/>
            <person name="Tonon T."/>
            <person name="Vanneste K."/>
            <person name="Amirebrahimi M."/>
            <person name="Brakel J."/>
            <person name="Bostroem C."/>
            <person name="Chovatia M."/>
            <person name="Grimwood J."/>
            <person name="Jenkins J.W."/>
            <person name="Jueterbock A."/>
            <person name="Mraz A."/>
            <person name="Stam W.T."/>
            <person name="Tice H."/>
            <person name="Bornberg-Bauer E."/>
            <person name="Green P.J."/>
            <person name="Pearson G.A."/>
            <person name="Procaccini G."/>
            <person name="Duarte C.M."/>
            <person name="Schmutz J."/>
            <person name="Reusch T.B.H."/>
            <person name="Van de Peer Y."/>
        </authorList>
    </citation>
    <scope>NUCLEOTIDE SEQUENCE [LARGE SCALE GENOMIC DNA]</scope>
    <source>
        <strain evidence="17">cv. Finnish</strain>
    </source>
</reference>
<dbReference type="FunFam" id="1.10.420.10:FF:000001">
    <property type="entry name" value="Peroxidase"/>
    <property type="match status" value="1"/>
</dbReference>
<feature type="binding site" evidence="12">
    <location>
        <position position="38"/>
    </location>
    <ligand>
        <name>substrate</name>
    </ligand>
</feature>
<protein>
    <submittedName>
        <fullName evidence="16">Peroxidase</fullName>
    </submittedName>
</protein>
<keyword evidence="7" id="KW-0560">Oxidoreductase</keyword>
<dbReference type="GO" id="GO:0042744">
    <property type="term" value="P:hydrogen peroxide catabolic process"/>
    <property type="evidence" value="ECO:0007669"/>
    <property type="project" value="UniProtKB-KW"/>
</dbReference>
<dbReference type="GO" id="GO:0140825">
    <property type="term" value="F:lactoperoxidase activity"/>
    <property type="evidence" value="ECO:0007669"/>
    <property type="project" value="UniProtKB-EC"/>
</dbReference>
<dbReference type="GO" id="GO:0006979">
    <property type="term" value="P:response to oxidative stress"/>
    <property type="evidence" value="ECO:0007669"/>
    <property type="project" value="InterPro"/>
</dbReference>
<organism evidence="16 17">
    <name type="scientific">Zostera marina</name>
    <name type="common">Eelgrass</name>
    <dbReference type="NCBI Taxonomy" id="29655"/>
    <lineage>
        <taxon>Eukaryota</taxon>
        <taxon>Viridiplantae</taxon>
        <taxon>Streptophyta</taxon>
        <taxon>Embryophyta</taxon>
        <taxon>Tracheophyta</taxon>
        <taxon>Spermatophyta</taxon>
        <taxon>Magnoliopsida</taxon>
        <taxon>Liliopsida</taxon>
        <taxon>Zosteraceae</taxon>
        <taxon>Zostera</taxon>
    </lineage>
</organism>
<dbReference type="OMA" id="HIMQNIM"/>
<comment type="cofactor">
    <cofactor evidence="13">
        <name>Ca(2+)</name>
        <dbReference type="ChEBI" id="CHEBI:29108"/>
    </cofactor>
    <text evidence="13">Binds 2 calcium ions per subunit.</text>
</comment>
<sequence>MSCLSVLLSTKRGGPNYLVPTGRRDGLVSDIRRAAYMPVVNDPVEVLIEKFRAKGFSEKDMVVLIAAHTIGTTSCLFVADRLYGPGRPDRTINPRNIPPMEIVCPFDGAPEGRCPLDPGSETRFDNHIFANIRDGFAVLRSDAALYYNPKTKRIIDQYLNDMNGSSSSFERDFVDAILRLGTIGVYTGRLGQIRRSCSMFI</sequence>
<feature type="binding site" evidence="13">
    <location>
        <position position="69"/>
    </location>
    <ligand>
        <name>Ca(2+)</name>
        <dbReference type="ChEBI" id="CHEBI:29108"/>
        <label>2</label>
    </ligand>
</feature>
<evidence type="ECO:0000256" key="8">
    <source>
        <dbReference type="ARBA" id="ARBA00023004"/>
    </source>
</evidence>
<dbReference type="AlphaFoldDB" id="A0A0K9Q429"/>
<evidence type="ECO:0000256" key="9">
    <source>
        <dbReference type="ARBA" id="ARBA00023157"/>
    </source>
</evidence>
<comment type="caution">
    <text evidence="16">The sequence shown here is derived from an EMBL/GenBank/DDBJ whole genome shotgun (WGS) entry which is preliminary data.</text>
</comment>
<keyword evidence="6 13" id="KW-0106">Calcium</keyword>
<comment type="cofactor">
    <cofactor evidence="13">
        <name>heme b</name>
        <dbReference type="ChEBI" id="CHEBI:60344"/>
    </cofactor>
    <text evidence="13">Binds 1 heme b (iron(II)-protoporphyrin IX) group per subunit.</text>
</comment>
<evidence type="ECO:0000256" key="4">
    <source>
        <dbReference type="ARBA" id="ARBA00022617"/>
    </source>
</evidence>
<evidence type="ECO:0000256" key="10">
    <source>
        <dbReference type="ARBA" id="ARBA00023283"/>
    </source>
</evidence>
<evidence type="ECO:0000313" key="16">
    <source>
        <dbReference type="EMBL" id="KMZ75205.1"/>
    </source>
</evidence>
<dbReference type="InterPro" id="IPR002016">
    <property type="entry name" value="Haem_peroxidase"/>
</dbReference>
<keyword evidence="5 13" id="KW-0479">Metal-binding</keyword>
<dbReference type="OrthoDB" id="2113341at2759"/>
<gene>
    <name evidence="16" type="ORF">ZOSMA_117G00230</name>
</gene>
<dbReference type="Gene3D" id="1.10.420.10">
    <property type="entry name" value="Peroxidase, domain 2"/>
    <property type="match status" value="1"/>
</dbReference>
<dbReference type="EMBL" id="LFYR01000192">
    <property type="protein sequence ID" value="KMZ75205.1"/>
    <property type="molecule type" value="Genomic_DNA"/>
</dbReference>
<evidence type="ECO:0000256" key="11">
    <source>
        <dbReference type="ARBA" id="ARBA00023324"/>
    </source>
</evidence>
<proteinExistence type="inferred from homology"/>
<dbReference type="GO" id="GO:0046872">
    <property type="term" value="F:metal ion binding"/>
    <property type="evidence" value="ECO:0007669"/>
    <property type="project" value="UniProtKB-KW"/>
</dbReference>
<dbReference type="GO" id="GO:0020037">
    <property type="term" value="F:heme binding"/>
    <property type="evidence" value="ECO:0007669"/>
    <property type="project" value="InterPro"/>
</dbReference>
<evidence type="ECO:0000256" key="3">
    <source>
        <dbReference type="ARBA" id="ARBA00022559"/>
    </source>
</evidence>
<feature type="disulfide bond" evidence="14">
    <location>
        <begin position="75"/>
        <end position="104"/>
    </location>
</feature>
<evidence type="ECO:0000256" key="13">
    <source>
        <dbReference type="PIRSR" id="PIRSR600823-3"/>
    </source>
</evidence>
<dbReference type="PANTHER" id="PTHR31517:SF48">
    <property type="entry name" value="PEROXIDASE 16-RELATED"/>
    <property type="match status" value="1"/>
</dbReference>
<keyword evidence="3 16" id="KW-0575">Peroxidase</keyword>
<keyword evidence="10" id="KW-0873">Pyrrolidone carboxylic acid</keyword>
<evidence type="ECO:0000256" key="5">
    <source>
        <dbReference type="ARBA" id="ARBA00022723"/>
    </source>
</evidence>
<name>A0A0K9Q429_ZOSMR</name>
<keyword evidence="17" id="KW-1185">Reference proteome</keyword>
<accession>A0A0K9Q429</accession>
<dbReference type="GO" id="GO:0004601">
    <property type="term" value="F:peroxidase activity"/>
    <property type="evidence" value="ECO:0000318"/>
    <property type="project" value="GO_Central"/>
</dbReference>
<keyword evidence="8 13" id="KW-0408">Iron</keyword>
<dbReference type="PROSITE" id="PS00435">
    <property type="entry name" value="PEROXIDASE_1"/>
    <property type="match status" value="1"/>
</dbReference>
<keyword evidence="4" id="KW-0349">Heme</keyword>
<comment type="catalytic activity">
    <reaction evidence="1">
        <text>2 a phenolic donor + H2O2 = 2 a phenolic radical donor + 2 H2O</text>
        <dbReference type="Rhea" id="RHEA:56136"/>
        <dbReference type="ChEBI" id="CHEBI:15377"/>
        <dbReference type="ChEBI" id="CHEBI:16240"/>
        <dbReference type="ChEBI" id="CHEBI:139520"/>
        <dbReference type="ChEBI" id="CHEBI:139521"/>
        <dbReference type="EC" id="1.11.1.7"/>
    </reaction>
</comment>
<dbReference type="PRINTS" id="PR00461">
    <property type="entry name" value="PLPEROXIDASE"/>
</dbReference>
<evidence type="ECO:0000256" key="7">
    <source>
        <dbReference type="ARBA" id="ARBA00023002"/>
    </source>
</evidence>
<dbReference type="Proteomes" id="UP000036987">
    <property type="component" value="Unassembled WGS sequence"/>
</dbReference>
<feature type="domain" description="Plant heme peroxidase family profile" evidence="15">
    <location>
        <begin position="5"/>
        <end position="201"/>
    </location>
</feature>
<dbReference type="GO" id="GO:0006950">
    <property type="term" value="P:response to stress"/>
    <property type="evidence" value="ECO:0000318"/>
    <property type="project" value="GO_Central"/>
</dbReference>
<feature type="binding site" evidence="13">
    <location>
        <position position="117"/>
    </location>
    <ligand>
        <name>Ca(2+)</name>
        <dbReference type="ChEBI" id="CHEBI:29108"/>
        <label>2</label>
    </ligand>
</feature>
<dbReference type="InterPro" id="IPR010255">
    <property type="entry name" value="Haem_peroxidase_sf"/>
</dbReference>
<evidence type="ECO:0000313" key="17">
    <source>
        <dbReference type="Proteomes" id="UP000036987"/>
    </source>
</evidence>
<dbReference type="InterPro" id="IPR000823">
    <property type="entry name" value="Peroxidase_pln"/>
</dbReference>
<feature type="binding site" evidence="13">
    <location>
        <position position="125"/>
    </location>
    <ligand>
        <name>Ca(2+)</name>
        <dbReference type="ChEBI" id="CHEBI:29108"/>
        <label>2</label>
    </ligand>
</feature>
<dbReference type="Pfam" id="PF00141">
    <property type="entry name" value="peroxidase"/>
    <property type="match status" value="1"/>
</dbReference>
<evidence type="ECO:0000256" key="14">
    <source>
        <dbReference type="PIRSR" id="PIRSR600823-5"/>
    </source>
</evidence>
<dbReference type="GO" id="GO:0009505">
    <property type="term" value="C:plant-type cell wall"/>
    <property type="evidence" value="ECO:0000318"/>
    <property type="project" value="GO_Central"/>
</dbReference>
<dbReference type="PANTHER" id="PTHR31517">
    <property type="match status" value="1"/>
</dbReference>
<keyword evidence="9 14" id="KW-1015">Disulfide bond</keyword>
<dbReference type="InterPro" id="IPR019793">
    <property type="entry name" value="Peroxidases_heam-ligand_BS"/>
</dbReference>
<dbReference type="SUPFAM" id="SSF48113">
    <property type="entry name" value="Heme-dependent peroxidases"/>
    <property type="match status" value="1"/>
</dbReference>
<keyword evidence="11" id="KW-0376">Hydrogen peroxide</keyword>
<evidence type="ECO:0000256" key="12">
    <source>
        <dbReference type="PIRSR" id="PIRSR600823-2"/>
    </source>
</evidence>